<reference evidence="2" key="2">
    <citation type="submission" date="2020-06" db="EMBL/GenBank/DDBJ databases">
        <title>Helianthus annuus Genome sequencing and assembly Release 2.</title>
        <authorList>
            <person name="Gouzy J."/>
            <person name="Langlade N."/>
            <person name="Munos S."/>
        </authorList>
    </citation>
    <scope>NUCLEOTIDE SEQUENCE</scope>
    <source>
        <tissue evidence="2">Leaves</tissue>
    </source>
</reference>
<evidence type="ECO:0000313" key="2">
    <source>
        <dbReference type="EMBL" id="KAF5786576.1"/>
    </source>
</evidence>
<keyword evidence="1" id="KW-0812">Transmembrane</keyword>
<dbReference type="Proteomes" id="UP000215914">
    <property type="component" value="Unassembled WGS sequence"/>
</dbReference>
<proteinExistence type="predicted"/>
<keyword evidence="3" id="KW-1185">Reference proteome</keyword>
<keyword evidence="1" id="KW-1133">Transmembrane helix</keyword>
<gene>
    <name evidence="2" type="ORF">HanXRQr2_Chr10g0442571</name>
</gene>
<evidence type="ECO:0000313" key="3">
    <source>
        <dbReference type="Proteomes" id="UP000215914"/>
    </source>
</evidence>
<dbReference type="EMBL" id="MNCJ02000325">
    <property type="protein sequence ID" value="KAF5786576.1"/>
    <property type="molecule type" value="Genomic_DNA"/>
</dbReference>
<comment type="caution">
    <text evidence="2">The sequence shown here is derived from an EMBL/GenBank/DDBJ whole genome shotgun (WGS) entry which is preliminary data.</text>
</comment>
<reference evidence="2" key="1">
    <citation type="journal article" date="2017" name="Nature">
        <title>The sunflower genome provides insights into oil metabolism, flowering and Asterid evolution.</title>
        <authorList>
            <person name="Badouin H."/>
            <person name="Gouzy J."/>
            <person name="Grassa C.J."/>
            <person name="Murat F."/>
            <person name="Staton S.E."/>
            <person name="Cottret L."/>
            <person name="Lelandais-Briere C."/>
            <person name="Owens G.L."/>
            <person name="Carrere S."/>
            <person name="Mayjonade B."/>
            <person name="Legrand L."/>
            <person name="Gill N."/>
            <person name="Kane N.C."/>
            <person name="Bowers J.E."/>
            <person name="Hubner S."/>
            <person name="Bellec A."/>
            <person name="Berard A."/>
            <person name="Berges H."/>
            <person name="Blanchet N."/>
            <person name="Boniface M.C."/>
            <person name="Brunel D."/>
            <person name="Catrice O."/>
            <person name="Chaidir N."/>
            <person name="Claudel C."/>
            <person name="Donnadieu C."/>
            <person name="Faraut T."/>
            <person name="Fievet G."/>
            <person name="Helmstetter N."/>
            <person name="King M."/>
            <person name="Knapp S.J."/>
            <person name="Lai Z."/>
            <person name="Le Paslier M.C."/>
            <person name="Lippi Y."/>
            <person name="Lorenzon L."/>
            <person name="Mandel J.R."/>
            <person name="Marage G."/>
            <person name="Marchand G."/>
            <person name="Marquand E."/>
            <person name="Bret-Mestries E."/>
            <person name="Morien E."/>
            <person name="Nambeesan S."/>
            <person name="Nguyen T."/>
            <person name="Pegot-Espagnet P."/>
            <person name="Pouilly N."/>
            <person name="Raftis F."/>
            <person name="Sallet E."/>
            <person name="Schiex T."/>
            <person name="Thomas J."/>
            <person name="Vandecasteele C."/>
            <person name="Vares D."/>
            <person name="Vear F."/>
            <person name="Vautrin S."/>
            <person name="Crespi M."/>
            <person name="Mangin B."/>
            <person name="Burke J.M."/>
            <person name="Salse J."/>
            <person name="Munos S."/>
            <person name="Vincourt P."/>
            <person name="Rieseberg L.H."/>
            <person name="Langlade N.B."/>
        </authorList>
    </citation>
    <scope>NUCLEOTIDE SEQUENCE</scope>
    <source>
        <tissue evidence="2">Leaves</tissue>
    </source>
</reference>
<organism evidence="2 3">
    <name type="scientific">Helianthus annuus</name>
    <name type="common">Common sunflower</name>
    <dbReference type="NCBI Taxonomy" id="4232"/>
    <lineage>
        <taxon>Eukaryota</taxon>
        <taxon>Viridiplantae</taxon>
        <taxon>Streptophyta</taxon>
        <taxon>Embryophyta</taxon>
        <taxon>Tracheophyta</taxon>
        <taxon>Spermatophyta</taxon>
        <taxon>Magnoliopsida</taxon>
        <taxon>eudicotyledons</taxon>
        <taxon>Gunneridae</taxon>
        <taxon>Pentapetalae</taxon>
        <taxon>asterids</taxon>
        <taxon>campanulids</taxon>
        <taxon>Asterales</taxon>
        <taxon>Asteraceae</taxon>
        <taxon>Asteroideae</taxon>
        <taxon>Heliantheae alliance</taxon>
        <taxon>Heliantheae</taxon>
        <taxon>Helianthus</taxon>
    </lineage>
</organism>
<protein>
    <submittedName>
        <fullName evidence="2">Uncharacterized protein</fullName>
    </submittedName>
</protein>
<feature type="transmembrane region" description="Helical" evidence="1">
    <location>
        <begin position="20"/>
        <end position="37"/>
    </location>
</feature>
<evidence type="ECO:0000256" key="1">
    <source>
        <dbReference type="SAM" id="Phobius"/>
    </source>
</evidence>
<keyword evidence="1" id="KW-0472">Membrane</keyword>
<dbReference type="AlphaFoldDB" id="A0A9K3N413"/>
<name>A0A9K3N413_HELAN</name>
<dbReference type="Gramene" id="mRNA:HanXRQr2_Chr10g0442571">
    <property type="protein sequence ID" value="mRNA:HanXRQr2_Chr10g0442571"/>
    <property type="gene ID" value="HanXRQr2_Chr10g0442571"/>
</dbReference>
<sequence length="58" mass="6809">MFIASNHQLSRFTDIQTNKASSVLVIIKVLIPCHYNLRFNMRFNKTTMGQFPSNRNYT</sequence>
<accession>A0A9K3N413</accession>